<evidence type="ECO:0000313" key="1">
    <source>
        <dbReference type="EMBL" id="KAJ4453223.1"/>
    </source>
</evidence>
<comment type="caution">
    <text evidence="1">The sequence shown here is derived from an EMBL/GenBank/DDBJ whole genome shotgun (WGS) entry which is preliminary data.</text>
</comment>
<protein>
    <submittedName>
        <fullName evidence="1">Uncharacterized protein</fullName>
    </submittedName>
</protein>
<evidence type="ECO:0000313" key="2">
    <source>
        <dbReference type="Proteomes" id="UP001141327"/>
    </source>
</evidence>
<name>A0ABQ8U208_9EUKA</name>
<dbReference type="EMBL" id="JAPMOS010000295">
    <property type="protein sequence ID" value="KAJ4453223.1"/>
    <property type="molecule type" value="Genomic_DNA"/>
</dbReference>
<proteinExistence type="predicted"/>
<reference evidence="1" key="1">
    <citation type="journal article" date="2022" name="bioRxiv">
        <title>Genomics of Preaxostyla Flagellates Illuminates Evolutionary Transitions and the Path Towards Mitochondrial Loss.</title>
        <authorList>
            <person name="Novak L.V.F."/>
            <person name="Treitli S.C."/>
            <person name="Pyrih J."/>
            <person name="Halakuc P."/>
            <person name="Pipaliya S.V."/>
            <person name="Vacek V."/>
            <person name="Brzon O."/>
            <person name="Soukal P."/>
            <person name="Eme L."/>
            <person name="Dacks J.B."/>
            <person name="Karnkowska A."/>
            <person name="Elias M."/>
            <person name="Hampl V."/>
        </authorList>
    </citation>
    <scope>NUCLEOTIDE SEQUENCE</scope>
    <source>
        <strain evidence="1">RCP-MX</strain>
    </source>
</reference>
<organism evidence="1 2">
    <name type="scientific">Paratrimastix pyriformis</name>
    <dbReference type="NCBI Taxonomy" id="342808"/>
    <lineage>
        <taxon>Eukaryota</taxon>
        <taxon>Metamonada</taxon>
        <taxon>Preaxostyla</taxon>
        <taxon>Paratrimastigidae</taxon>
        <taxon>Paratrimastix</taxon>
    </lineage>
</organism>
<accession>A0ABQ8U208</accession>
<keyword evidence="2" id="KW-1185">Reference proteome</keyword>
<sequence length="75" mass="8294">MGRIEGAGVMEPGYCGITNSTGHRCYITAAIQAAEVIVDSGFRLLILFEREGLIGRLRIRCWTYMLGEEDDSRPG</sequence>
<dbReference type="Proteomes" id="UP001141327">
    <property type="component" value="Unassembled WGS sequence"/>
</dbReference>
<gene>
    <name evidence="1" type="ORF">PAPYR_12378</name>
</gene>